<accession>A0ABQ9ZIH5</accession>
<proteinExistence type="predicted"/>
<evidence type="ECO:0000313" key="1">
    <source>
        <dbReference type="EMBL" id="KAK4012727.1"/>
    </source>
</evidence>
<gene>
    <name evidence="1" type="ORF">OUZ56_024963</name>
</gene>
<reference evidence="1 2" key="1">
    <citation type="journal article" date="2023" name="Nucleic Acids Res.">
        <title>The hologenome of Daphnia magna reveals possible DNA methylation and microbiome-mediated evolution of the host genome.</title>
        <authorList>
            <person name="Chaturvedi A."/>
            <person name="Li X."/>
            <person name="Dhandapani V."/>
            <person name="Marshall H."/>
            <person name="Kissane S."/>
            <person name="Cuenca-Cambronero M."/>
            <person name="Asole G."/>
            <person name="Calvet F."/>
            <person name="Ruiz-Romero M."/>
            <person name="Marangio P."/>
            <person name="Guigo R."/>
            <person name="Rago D."/>
            <person name="Mirbahai L."/>
            <person name="Eastwood N."/>
            <person name="Colbourne J.K."/>
            <person name="Zhou J."/>
            <person name="Mallon E."/>
            <person name="Orsini L."/>
        </authorList>
    </citation>
    <scope>NUCLEOTIDE SEQUENCE [LARGE SCALE GENOMIC DNA]</scope>
    <source>
        <strain evidence="1">LRV0_1</strain>
    </source>
</reference>
<dbReference type="Proteomes" id="UP001234178">
    <property type="component" value="Unassembled WGS sequence"/>
</dbReference>
<evidence type="ECO:0000313" key="2">
    <source>
        <dbReference type="Proteomes" id="UP001234178"/>
    </source>
</evidence>
<keyword evidence="2" id="KW-1185">Reference proteome</keyword>
<dbReference type="EMBL" id="JAOYFB010000004">
    <property type="protein sequence ID" value="KAK4012727.1"/>
    <property type="molecule type" value="Genomic_DNA"/>
</dbReference>
<name>A0ABQ9ZIH5_9CRUS</name>
<protein>
    <recommendedName>
        <fullName evidence="3">Metallothionein</fullName>
    </recommendedName>
</protein>
<evidence type="ECO:0008006" key="3">
    <source>
        <dbReference type="Google" id="ProtNLM"/>
    </source>
</evidence>
<comment type="caution">
    <text evidence="1">The sequence shown here is derived from an EMBL/GenBank/DDBJ whole genome shotgun (WGS) entry which is preliminary data.</text>
</comment>
<sequence length="82" mass="8722">MPNVCCQNNCSCGNGCTCCQSKCTCGSGCKCGPNGAPCQNSACICATGGKKNDPKFEVFFLEEGGFYNDELFHHSIIHQNES</sequence>
<organism evidence="1 2">
    <name type="scientific">Daphnia magna</name>
    <dbReference type="NCBI Taxonomy" id="35525"/>
    <lineage>
        <taxon>Eukaryota</taxon>
        <taxon>Metazoa</taxon>
        <taxon>Ecdysozoa</taxon>
        <taxon>Arthropoda</taxon>
        <taxon>Crustacea</taxon>
        <taxon>Branchiopoda</taxon>
        <taxon>Diplostraca</taxon>
        <taxon>Cladocera</taxon>
        <taxon>Anomopoda</taxon>
        <taxon>Daphniidae</taxon>
        <taxon>Daphnia</taxon>
    </lineage>
</organism>